<dbReference type="Gene3D" id="1.20.120.310">
    <property type="entry name" value="ERV/ALR sulfhydryl oxidase domain"/>
    <property type="match status" value="1"/>
</dbReference>
<evidence type="ECO:0000256" key="6">
    <source>
        <dbReference type="RuleBase" id="RU371123"/>
    </source>
</evidence>
<feature type="compositionally biased region" description="Polar residues" evidence="7">
    <location>
        <begin position="1"/>
        <end position="16"/>
    </location>
</feature>
<proteinExistence type="predicted"/>
<keyword evidence="2 6" id="KW-0285">Flavoprotein</keyword>
<dbReference type="Pfam" id="PF04777">
    <property type="entry name" value="Evr1_Alr"/>
    <property type="match status" value="1"/>
</dbReference>
<keyword evidence="10" id="KW-1185">Reference proteome</keyword>
<keyword evidence="3 6" id="KW-0274">FAD</keyword>
<dbReference type="EMBL" id="JAWIZZ010000036">
    <property type="protein sequence ID" value="KAK5781410.1"/>
    <property type="molecule type" value="Genomic_DNA"/>
</dbReference>
<dbReference type="Gene3D" id="4.10.320.60">
    <property type="match status" value="1"/>
</dbReference>
<comment type="caution">
    <text evidence="9">The sequence shown here is derived from an EMBL/GenBank/DDBJ whole genome shotgun (WGS) entry which is preliminary data.</text>
</comment>
<evidence type="ECO:0000256" key="1">
    <source>
        <dbReference type="ARBA" id="ARBA00001974"/>
    </source>
</evidence>
<protein>
    <recommendedName>
        <fullName evidence="6">Sulfhydryl oxidase</fullName>
        <ecNumber evidence="6">1.8.3.2</ecNumber>
    </recommendedName>
</protein>
<dbReference type="Proteomes" id="UP001306508">
    <property type="component" value="Unassembled WGS sequence"/>
</dbReference>
<dbReference type="PROSITE" id="PS51324">
    <property type="entry name" value="ERV_ALR"/>
    <property type="match status" value="1"/>
</dbReference>
<dbReference type="SUPFAM" id="SSF69000">
    <property type="entry name" value="FAD-dependent thiol oxidase"/>
    <property type="match status" value="1"/>
</dbReference>
<name>A0AAN8A9J2_9SACH</name>
<comment type="catalytic activity">
    <reaction evidence="6">
        <text>2 R'C(R)SH + O2 = R'C(R)S-S(R)CR' + H2O2</text>
        <dbReference type="Rhea" id="RHEA:17357"/>
        <dbReference type="ChEBI" id="CHEBI:15379"/>
        <dbReference type="ChEBI" id="CHEBI:16240"/>
        <dbReference type="ChEBI" id="CHEBI:16520"/>
        <dbReference type="ChEBI" id="CHEBI:17412"/>
        <dbReference type="EC" id="1.8.3.2"/>
    </reaction>
</comment>
<evidence type="ECO:0000256" key="5">
    <source>
        <dbReference type="ARBA" id="ARBA00023157"/>
    </source>
</evidence>
<dbReference type="PANTHER" id="PTHR12645:SF0">
    <property type="entry name" value="FAD-LINKED SULFHYDRYL OXIDASE ALR"/>
    <property type="match status" value="1"/>
</dbReference>
<keyword evidence="5" id="KW-1015">Disulfide bond</keyword>
<organism evidence="9 10">
    <name type="scientific">Arxiozyma heterogenica</name>
    <dbReference type="NCBI Taxonomy" id="278026"/>
    <lineage>
        <taxon>Eukaryota</taxon>
        <taxon>Fungi</taxon>
        <taxon>Dikarya</taxon>
        <taxon>Ascomycota</taxon>
        <taxon>Saccharomycotina</taxon>
        <taxon>Saccharomycetes</taxon>
        <taxon>Saccharomycetales</taxon>
        <taxon>Saccharomycetaceae</taxon>
        <taxon>Arxiozyma</taxon>
    </lineage>
</organism>
<gene>
    <name evidence="9" type="ORF">RI543_001252</name>
</gene>
<feature type="domain" description="ERV/ALR sulfhydryl oxidase" evidence="8">
    <location>
        <begin position="90"/>
        <end position="191"/>
    </location>
</feature>
<evidence type="ECO:0000256" key="3">
    <source>
        <dbReference type="ARBA" id="ARBA00022827"/>
    </source>
</evidence>
<evidence type="ECO:0000313" key="9">
    <source>
        <dbReference type="EMBL" id="KAK5781410.1"/>
    </source>
</evidence>
<dbReference type="InterPro" id="IPR017905">
    <property type="entry name" value="ERV/ALR_sulphydryl_oxidase"/>
</dbReference>
<dbReference type="GO" id="GO:0005739">
    <property type="term" value="C:mitochondrion"/>
    <property type="evidence" value="ECO:0007669"/>
    <property type="project" value="TreeGrafter"/>
</dbReference>
<dbReference type="InterPro" id="IPR036774">
    <property type="entry name" value="ERV/ALR_sulphydryl_oxid_sf"/>
</dbReference>
<sequence>MPESTVDNSNTNNSAGTKKFPTTGLTGRKIIYDEDGKPCRACNTLLDFKYATGKLDRKSVAAATTTTTTRSVKSSKLNLIPGSRSYRSIPPPNKEEIGTSSWMLLHSIVSKFDEKEPTQIEKIEMKRFLELFGKIYPIKEHGRNMTQYIKSNPIDVTNRSTLGQWLSKYHNSVNVKLSKESFDTKFWEDRWVNGWD</sequence>
<evidence type="ECO:0000259" key="8">
    <source>
        <dbReference type="PROSITE" id="PS51324"/>
    </source>
</evidence>
<evidence type="ECO:0000256" key="7">
    <source>
        <dbReference type="SAM" id="MobiDB-lite"/>
    </source>
</evidence>
<accession>A0AAN8A9J2</accession>
<reference evidence="10" key="1">
    <citation type="submission" date="2023-07" db="EMBL/GenBank/DDBJ databases">
        <title>A draft genome of Kazachstania heterogenica Y-27499.</title>
        <authorList>
            <person name="Donic C."/>
            <person name="Kralova J.S."/>
            <person name="Fidel L."/>
            <person name="Ben-Dor S."/>
            <person name="Jung S."/>
        </authorList>
    </citation>
    <scope>NUCLEOTIDE SEQUENCE [LARGE SCALE GENOMIC DNA]</scope>
    <source>
        <strain evidence="10">Y27499</strain>
    </source>
</reference>
<dbReference type="GO" id="GO:0050660">
    <property type="term" value="F:flavin adenine dinucleotide binding"/>
    <property type="evidence" value="ECO:0007669"/>
    <property type="project" value="TreeGrafter"/>
</dbReference>
<dbReference type="PANTHER" id="PTHR12645">
    <property type="entry name" value="ALR/ERV"/>
    <property type="match status" value="1"/>
</dbReference>
<dbReference type="GO" id="GO:0016971">
    <property type="term" value="F:flavin-dependent sulfhydryl oxidase activity"/>
    <property type="evidence" value="ECO:0007669"/>
    <property type="project" value="InterPro"/>
</dbReference>
<comment type="cofactor">
    <cofactor evidence="1 6">
        <name>FAD</name>
        <dbReference type="ChEBI" id="CHEBI:57692"/>
    </cofactor>
</comment>
<dbReference type="EC" id="1.8.3.2" evidence="6"/>
<evidence type="ECO:0000256" key="2">
    <source>
        <dbReference type="ARBA" id="ARBA00022630"/>
    </source>
</evidence>
<dbReference type="AlphaFoldDB" id="A0AAN8A9J2"/>
<evidence type="ECO:0000313" key="10">
    <source>
        <dbReference type="Proteomes" id="UP001306508"/>
    </source>
</evidence>
<evidence type="ECO:0000256" key="4">
    <source>
        <dbReference type="ARBA" id="ARBA00023002"/>
    </source>
</evidence>
<dbReference type="InterPro" id="IPR039799">
    <property type="entry name" value="ALR/ERV"/>
</dbReference>
<feature type="region of interest" description="Disordered" evidence="7">
    <location>
        <begin position="1"/>
        <end position="20"/>
    </location>
</feature>
<keyword evidence="4 6" id="KW-0560">Oxidoreductase</keyword>